<dbReference type="Gene3D" id="3.40.50.300">
    <property type="entry name" value="P-loop containing nucleotide triphosphate hydrolases"/>
    <property type="match status" value="1"/>
</dbReference>
<dbReference type="Proteomes" id="UP001223586">
    <property type="component" value="Unassembled WGS sequence"/>
</dbReference>
<dbReference type="PANTHER" id="PTHR42939:SF1">
    <property type="entry name" value="ABC TRANSPORTER ATP-BINDING PROTEIN ALBC-RELATED"/>
    <property type="match status" value="1"/>
</dbReference>
<evidence type="ECO:0000256" key="1">
    <source>
        <dbReference type="ARBA" id="ARBA00022448"/>
    </source>
</evidence>
<reference evidence="5 6" key="1">
    <citation type="submission" date="2023-07" db="EMBL/GenBank/DDBJ databases">
        <title>Genomic Encyclopedia of Type Strains, Phase IV (KMG-IV): sequencing the most valuable type-strain genomes for metagenomic binning, comparative biology and taxonomic classification.</title>
        <authorList>
            <person name="Goeker M."/>
        </authorList>
    </citation>
    <scope>NUCLEOTIDE SEQUENCE [LARGE SCALE GENOMIC DNA]</scope>
    <source>
        <strain evidence="5 6">DSM 23837</strain>
    </source>
</reference>
<evidence type="ECO:0000256" key="2">
    <source>
        <dbReference type="ARBA" id="ARBA00022741"/>
    </source>
</evidence>
<dbReference type="PROSITE" id="PS50893">
    <property type="entry name" value="ABC_TRANSPORTER_2"/>
    <property type="match status" value="1"/>
</dbReference>
<keyword evidence="1" id="KW-0813">Transport</keyword>
<dbReference type="InterPro" id="IPR003593">
    <property type="entry name" value="AAA+_ATPase"/>
</dbReference>
<keyword evidence="3" id="KW-0067">ATP-binding</keyword>
<dbReference type="SUPFAM" id="SSF52540">
    <property type="entry name" value="P-loop containing nucleoside triphosphate hydrolases"/>
    <property type="match status" value="1"/>
</dbReference>
<organism evidence="5 6">
    <name type="scientific">Bacillus chungangensis</name>
    <dbReference type="NCBI Taxonomy" id="587633"/>
    <lineage>
        <taxon>Bacteria</taxon>
        <taxon>Bacillati</taxon>
        <taxon>Bacillota</taxon>
        <taxon>Bacilli</taxon>
        <taxon>Bacillales</taxon>
        <taxon>Bacillaceae</taxon>
        <taxon>Bacillus</taxon>
    </lineage>
</organism>
<evidence type="ECO:0000313" key="6">
    <source>
        <dbReference type="Proteomes" id="UP001223586"/>
    </source>
</evidence>
<gene>
    <name evidence="5" type="ORF">J2S08_002542</name>
</gene>
<dbReference type="SMART" id="SM00382">
    <property type="entry name" value="AAA"/>
    <property type="match status" value="1"/>
</dbReference>
<keyword evidence="2" id="KW-0547">Nucleotide-binding</keyword>
<evidence type="ECO:0000313" key="5">
    <source>
        <dbReference type="EMBL" id="MDQ0176684.1"/>
    </source>
</evidence>
<dbReference type="PANTHER" id="PTHR42939">
    <property type="entry name" value="ABC TRANSPORTER ATP-BINDING PROTEIN ALBC-RELATED"/>
    <property type="match status" value="1"/>
</dbReference>
<dbReference type="Pfam" id="PF00005">
    <property type="entry name" value="ABC_tran"/>
    <property type="match status" value="1"/>
</dbReference>
<accession>A0ABT9WTX4</accession>
<comment type="caution">
    <text evidence="5">The sequence shown here is derived from an EMBL/GenBank/DDBJ whole genome shotgun (WGS) entry which is preliminary data.</text>
</comment>
<feature type="domain" description="ABC transporter" evidence="4">
    <location>
        <begin position="3"/>
        <end position="221"/>
    </location>
</feature>
<sequence>MIVNLKSVSKVSNGYPVLQQINLKISKGEAIAIIGHNGSGKSSLLKLIAGIYEPTNGNVERRRVKIGYVPEHFPEGVRFTIEEYLLLIGKISGKQPSELRKKISDYADIFSISSYLQTPLRRCSKGTKQKVGIIQSLLQEPSLLLLDEPITGLDQASQQELVKILRSFKRDKTIVFSAHESVLVDEIADRMIEIEKGRIIADCAVEKQEEKRIIKALIANKQSLKALEGAESVVWEDDKTAIFSVKASQSDQLLQALLQRHCSILQVTERR</sequence>
<protein>
    <submittedName>
        <fullName evidence="5">ABC-type multidrug transport system ATPase subunit</fullName>
    </submittedName>
</protein>
<dbReference type="InterPro" id="IPR051782">
    <property type="entry name" value="ABC_Transporter_VariousFunc"/>
</dbReference>
<dbReference type="EMBL" id="JAUSTT010000014">
    <property type="protein sequence ID" value="MDQ0176684.1"/>
    <property type="molecule type" value="Genomic_DNA"/>
</dbReference>
<name>A0ABT9WTX4_9BACI</name>
<dbReference type="InterPro" id="IPR027417">
    <property type="entry name" value="P-loop_NTPase"/>
</dbReference>
<evidence type="ECO:0000256" key="3">
    <source>
        <dbReference type="ARBA" id="ARBA00022840"/>
    </source>
</evidence>
<keyword evidence="6" id="KW-1185">Reference proteome</keyword>
<dbReference type="InterPro" id="IPR003439">
    <property type="entry name" value="ABC_transporter-like_ATP-bd"/>
</dbReference>
<dbReference type="RefSeq" id="WP_307230032.1">
    <property type="nucleotide sequence ID" value="NZ_JAUSTT010000014.1"/>
</dbReference>
<evidence type="ECO:0000259" key="4">
    <source>
        <dbReference type="PROSITE" id="PS50893"/>
    </source>
</evidence>
<proteinExistence type="predicted"/>